<name>A0A9W9JXH0_9EURO</name>
<proteinExistence type="predicted"/>
<reference evidence="1" key="1">
    <citation type="submission" date="2022-11" db="EMBL/GenBank/DDBJ databases">
        <authorList>
            <person name="Petersen C."/>
        </authorList>
    </citation>
    <scope>NUCLEOTIDE SEQUENCE</scope>
    <source>
        <strain evidence="1">IBT 30761</strain>
    </source>
</reference>
<evidence type="ECO:0000313" key="2">
    <source>
        <dbReference type="Proteomes" id="UP001149074"/>
    </source>
</evidence>
<dbReference type="EMBL" id="JAPQKI010000010">
    <property type="protein sequence ID" value="KAJ5085499.1"/>
    <property type="molecule type" value="Genomic_DNA"/>
</dbReference>
<protein>
    <submittedName>
        <fullName evidence="1">Uncharacterized protein</fullName>
    </submittedName>
</protein>
<organism evidence="1 2">
    <name type="scientific">Penicillium argentinense</name>
    <dbReference type="NCBI Taxonomy" id="1131581"/>
    <lineage>
        <taxon>Eukaryota</taxon>
        <taxon>Fungi</taxon>
        <taxon>Dikarya</taxon>
        <taxon>Ascomycota</taxon>
        <taxon>Pezizomycotina</taxon>
        <taxon>Eurotiomycetes</taxon>
        <taxon>Eurotiomycetidae</taxon>
        <taxon>Eurotiales</taxon>
        <taxon>Aspergillaceae</taxon>
        <taxon>Penicillium</taxon>
    </lineage>
</organism>
<keyword evidence="2" id="KW-1185">Reference proteome</keyword>
<accession>A0A9W9JXH0</accession>
<sequence length="192" mass="21986">MSLRVNLDKPYGQRMFEAHRYDAYKELENISVELGEQQDSYEVLADRLSKCCADIDKIEERAKLEKENGQADVSSCFHKRCELLKLLINAVSIILRLTPVMKSRAELMTGALSSQVGRLTLQAHTDRSDLAARHMDNECFMLNLSWNSLSGEQSSKIQRSQQVLAENWHKLNMPVEGCDCLQCTKRLHLEQN</sequence>
<comment type="caution">
    <text evidence="1">The sequence shown here is derived from an EMBL/GenBank/DDBJ whole genome shotgun (WGS) entry which is preliminary data.</text>
</comment>
<dbReference type="RefSeq" id="XP_056470177.1">
    <property type="nucleotide sequence ID" value="XM_056622761.1"/>
</dbReference>
<dbReference type="AlphaFoldDB" id="A0A9W9JXH0"/>
<reference evidence="1" key="2">
    <citation type="journal article" date="2023" name="IMA Fungus">
        <title>Comparative genomic study of the Penicillium genus elucidates a diverse pangenome and 15 lateral gene transfer events.</title>
        <authorList>
            <person name="Petersen C."/>
            <person name="Sorensen T."/>
            <person name="Nielsen M.R."/>
            <person name="Sondergaard T.E."/>
            <person name="Sorensen J.L."/>
            <person name="Fitzpatrick D.A."/>
            <person name="Frisvad J.C."/>
            <person name="Nielsen K.L."/>
        </authorList>
    </citation>
    <scope>NUCLEOTIDE SEQUENCE</scope>
    <source>
        <strain evidence="1">IBT 30761</strain>
    </source>
</reference>
<dbReference type="OrthoDB" id="4358897at2759"/>
<dbReference type="Proteomes" id="UP001149074">
    <property type="component" value="Unassembled WGS sequence"/>
</dbReference>
<dbReference type="GeneID" id="81361740"/>
<evidence type="ECO:0000313" key="1">
    <source>
        <dbReference type="EMBL" id="KAJ5085499.1"/>
    </source>
</evidence>
<gene>
    <name evidence="1" type="ORF">N7532_010270</name>
</gene>